<dbReference type="Proteomes" id="UP001147747">
    <property type="component" value="Unassembled WGS sequence"/>
</dbReference>
<evidence type="ECO:0000313" key="2">
    <source>
        <dbReference type="Proteomes" id="UP001147747"/>
    </source>
</evidence>
<accession>A0A9W9W883</accession>
<name>A0A9W9W883_9EURO</name>
<dbReference type="AlphaFoldDB" id="A0A9W9W883"/>
<proteinExistence type="predicted"/>
<dbReference type="EMBL" id="JAPZBU010000004">
    <property type="protein sequence ID" value="KAJ5408191.1"/>
    <property type="molecule type" value="Genomic_DNA"/>
</dbReference>
<evidence type="ECO:0000313" key="1">
    <source>
        <dbReference type="EMBL" id="KAJ5408191.1"/>
    </source>
</evidence>
<comment type="caution">
    <text evidence="1">The sequence shown here is derived from an EMBL/GenBank/DDBJ whole genome shotgun (WGS) entry which is preliminary data.</text>
</comment>
<reference evidence="1" key="2">
    <citation type="journal article" date="2023" name="IMA Fungus">
        <title>Comparative genomic study of the Penicillium genus elucidates a diverse pangenome and 15 lateral gene transfer events.</title>
        <authorList>
            <person name="Petersen C."/>
            <person name="Sorensen T."/>
            <person name="Nielsen M.R."/>
            <person name="Sondergaard T.E."/>
            <person name="Sorensen J.L."/>
            <person name="Fitzpatrick D.A."/>
            <person name="Frisvad J.C."/>
            <person name="Nielsen K.L."/>
        </authorList>
    </citation>
    <scope>NUCLEOTIDE SEQUENCE</scope>
    <source>
        <strain evidence="1">IBT 29677</strain>
    </source>
</reference>
<keyword evidence="2" id="KW-1185">Reference proteome</keyword>
<reference evidence="1" key="1">
    <citation type="submission" date="2022-12" db="EMBL/GenBank/DDBJ databases">
        <authorList>
            <person name="Petersen C."/>
        </authorList>
    </citation>
    <scope>NUCLEOTIDE SEQUENCE</scope>
    <source>
        <strain evidence="1">IBT 29677</strain>
    </source>
</reference>
<sequence>MIHVNLSPPYRYGLKFEHVFTVMRRFRQGPQYGTSPSFLHQLIVQEWFPSWVRSKQPERTTSEAYDRMKNIDLLSIQARIYFPVPGGTSQGYASHDSESEPSLCLRFQLIGMLKTGTECIEWITDRPVAYCHGIMAKTLFDDYGGLAQFYLATFINNSSEGTREYYQERCRFCDSVCRLKARRFVDDDGCEVKCITITRWINLGAGLDPVDFFKDRHSTEENYGLPDNLDARECFNNGYEDSEYVMSEEELWECNFALLKSKSYKRTMKYIGDGSKPDEWVHLFDRCPTWIVPIDRLEGWPREF</sequence>
<organism evidence="1 2">
    <name type="scientific">Penicillium cosmopolitanum</name>
    <dbReference type="NCBI Taxonomy" id="1131564"/>
    <lineage>
        <taxon>Eukaryota</taxon>
        <taxon>Fungi</taxon>
        <taxon>Dikarya</taxon>
        <taxon>Ascomycota</taxon>
        <taxon>Pezizomycotina</taxon>
        <taxon>Eurotiomycetes</taxon>
        <taxon>Eurotiomycetidae</taxon>
        <taxon>Eurotiales</taxon>
        <taxon>Aspergillaceae</taxon>
        <taxon>Penicillium</taxon>
    </lineage>
</organism>
<dbReference type="RefSeq" id="XP_056492506.1">
    <property type="nucleotide sequence ID" value="XM_056626711.1"/>
</dbReference>
<protein>
    <submittedName>
        <fullName evidence="1">Uncharacterized protein</fullName>
    </submittedName>
</protein>
<gene>
    <name evidence="1" type="ORF">N7509_002074</name>
</gene>
<dbReference type="GeneID" id="81365691"/>
<dbReference type="OrthoDB" id="4294713at2759"/>